<proteinExistence type="predicted"/>
<dbReference type="PRINTS" id="PR00508">
    <property type="entry name" value="S21N4MTFRASE"/>
</dbReference>
<organism evidence="4">
    <name type="scientific">viral metagenome</name>
    <dbReference type="NCBI Taxonomy" id="1070528"/>
    <lineage>
        <taxon>unclassified sequences</taxon>
        <taxon>metagenomes</taxon>
        <taxon>organismal metagenomes</taxon>
    </lineage>
</organism>
<dbReference type="GO" id="GO:0008170">
    <property type="term" value="F:N-methyltransferase activity"/>
    <property type="evidence" value="ECO:0007669"/>
    <property type="project" value="InterPro"/>
</dbReference>
<dbReference type="GO" id="GO:0003677">
    <property type="term" value="F:DNA binding"/>
    <property type="evidence" value="ECO:0007669"/>
    <property type="project" value="InterPro"/>
</dbReference>
<evidence type="ECO:0000256" key="2">
    <source>
        <dbReference type="ARBA" id="ARBA00022679"/>
    </source>
</evidence>
<dbReference type="InterPro" id="IPR001091">
    <property type="entry name" value="RM_Methyltransferase"/>
</dbReference>
<evidence type="ECO:0000256" key="1">
    <source>
        <dbReference type="ARBA" id="ARBA00022603"/>
    </source>
</evidence>
<dbReference type="Gene3D" id="3.40.50.150">
    <property type="entry name" value="Vaccinia Virus protein VP39"/>
    <property type="match status" value="1"/>
</dbReference>
<name>A0A6M3Y2B1_9ZZZZ</name>
<dbReference type="AlphaFoldDB" id="A0A6M3Y2B1"/>
<dbReference type="InterPro" id="IPR002941">
    <property type="entry name" value="DNA_methylase_N4/N6"/>
</dbReference>
<evidence type="ECO:0000313" key="4">
    <source>
        <dbReference type="EMBL" id="QJI03174.1"/>
    </source>
</evidence>
<gene>
    <name evidence="4" type="ORF">TM448B04171_0002</name>
</gene>
<accession>A0A6M3Y2B1</accession>
<keyword evidence="1 4" id="KW-0489">Methyltransferase</keyword>
<dbReference type="InterPro" id="IPR029063">
    <property type="entry name" value="SAM-dependent_MTases_sf"/>
</dbReference>
<dbReference type="GO" id="GO:0032259">
    <property type="term" value="P:methylation"/>
    <property type="evidence" value="ECO:0007669"/>
    <property type="project" value="UniProtKB-KW"/>
</dbReference>
<dbReference type="Pfam" id="PF01555">
    <property type="entry name" value="N6_N4_Mtase"/>
    <property type="match status" value="1"/>
</dbReference>
<sequence length="91" mass="10423">MENSQDIEENNSVLNIITIYGDIANWKNNLRGCSFRIKEVPRKFYLDCFAGSGTTLMAAKKIGRDFIGIEKEKEYCEIAEARIRAIPETLF</sequence>
<dbReference type="EMBL" id="MT145065">
    <property type="protein sequence ID" value="QJI03174.1"/>
    <property type="molecule type" value="Genomic_DNA"/>
</dbReference>
<evidence type="ECO:0000259" key="3">
    <source>
        <dbReference type="Pfam" id="PF01555"/>
    </source>
</evidence>
<keyword evidence="2 4" id="KW-0808">Transferase</keyword>
<reference evidence="4" key="1">
    <citation type="submission" date="2020-03" db="EMBL/GenBank/DDBJ databases">
        <title>The deep terrestrial virosphere.</title>
        <authorList>
            <person name="Holmfeldt K."/>
            <person name="Nilsson E."/>
            <person name="Simone D."/>
            <person name="Lopez-Fernandez M."/>
            <person name="Wu X."/>
            <person name="de Brujin I."/>
            <person name="Lundin D."/>
            <person name="Andersson A."/>
            <person name="Bertilsson S."/>
            <person name="Dopson M."/>
        </authorList>
    </citation>
    <scope>NUCLEOTIDE SEQUENCE</scope>
    <source>
        <strain evidence="4">TM448B04171</strain>
    </source>
</reference>
<dbReference type="SUPFAM" id="SSF53335">
    <property type="entry name" value="S-adenosyl-L-methionine-dependent methyltransferases"/>
    <property type="match status" value="1"/>
</dbReference>
<feature type="domain" description="DNA methylase N-4/N-6" evidence="3">
    <location>
        <begin position="43"/>
        <end position="80"/>
    </location>
</feature>
<protein>
    <submittedName>
        <fullName evidence="4">Putative methyltransferase</fullName>
    </submittedName>
</protein>